<feature type="compositionally biased region" description="Polar residues" evidence="1">
    <location>
        <begin position="1373"/>
        <end position="1386"/>
    </location>
</feature>
<feature type="compositionally biased region" description="Polar residues" evidence="1">
    <location>
        <begin position="814"/>
        <end position="825"/>
    </location>
</feature>
<dbReference type="Gene3D" id="3.30.50.10">
    <property type="entry name" value="Erythroid Transcription Factor GATA-1, subunit A"/>
    <property type="match status" value="1"/>
</dbReference>
<dbReference type="OrthoDB" id="515064at2759"/>
<name>A0A8H8CI77_PSICU</name>
<feature type="compositionally biased region" description="Low complexity" evidence="1">
    <location>
        <begin position="387"/>
        <end position="404"/>
    </location>
</feature>
<feature type="compositionally biased region" description="Low complexity" evidence="1">
    <location>
        <begin position="178"/>
        <end position="204"/>
    </location>
</feature>
<organism evidence="2">
    <name type="scientific">Psilocybe cubensis</name>
    <name type="common">Psychedelic mushroom</name>
    <name type="synonym">Stropharia cubensis</name>
    <dbReference type="NCBI Taxonomy" id="181762"/>
    <lineage>
        <taxon>Eukaryota</taxon>
        <taxon>Fungi</taxon>
        <taxon>Dikarya</taxon>
        <taxon>Basidiomycota</taxon>
        <taxon>Agaricomycotina</taxon>
        <taxon>Agaricomycetes</taxon>
        <taxon>Agaricomycetidae</taxon>
        <taxon>Agaricales</taxon>
        <taxon>Agaricineae</taxon>
        <taxon>Strophariaceae</taxon>
        <taxon>Psilocybe</taxon>
    </lineage>
</organism>
<evidence type="ECO:0000313" key="2">
    <source>
        <dbReference type="EMBL" id="KAG5165935.1"/>
    </source>
</evidence>
<feature type="compositionally biased region" description="Basic and acidic residues" evidence="1">
    <location>
        <begin position="611"/>
        <end position="624"/>
    </location>
</feature>
<feature type="region of interest" description="Disordered" evidence="1">
    <location>
        <begin position="730"/>
        <end position="762"/>
    </location>
</feature>
<feature type="compositionally biased region" description="Low complexity" evidence="1">
    <location>
        <begin position="9"/>
        <end position="29"/>
    </location>
</feature>
<dbReference type="GO" id="GO:0008270">
    <property type="term" value="F:zinc ion binding"/>
    <property type="evidence" value="ECO:0007669"/>
    <property type="project" value="InterPro"/>
</dbReference>
<feature type="region of interest" description="Disordered" evidence="1">
    <location>
        <begin position="1"/>
        <end position="29"/>
    </location>
</feature>
<feature type="compositionally biased region" description="Polar residues" evidence="1">
    <location>
        <begin position="1412"/>
        <end position="1428"/>
    </location>
</feature>
<comment type="caution">
    <text evidence="2">The sequence shown here is derived from an EMBL/GenBank/DDBJ whole genome shotgun (WGS) entry which is preliminary data.</text>
</comment>
<dbReference type="GO" id="GO:0006338">
    <property type="term" value="P:chromatin remodeling"/>
    <property type="evidence" value="ECO:0007669"/>
    <property type="project" value="InterPro"/>
</dbReference>
<evidence type="ECO:0000256" key="1">
    <source>
        <dbReference type="SAM" id="MobiDB-lite"/>
    </source>
</evidence>
<dbReference type="PANTHER" id="PTHR12460:SF0">
    <property type="entry name" value="CID DOMAIN-CONTAINING PROTEIN-RELATED"/>
    <property type="match status" value="1"/>
</dbReference>
<feature type="compositionally biased region" description="Basic and acidic residues" evidence="1">
    <location>
        <begin position="642"/>
        <end position="656"/>
    </location>
</feature>
<feature type="compositionally biased region" description="Low complexity" evidence="1">
    <location>
        <begin position="1393"/>
        <end position="1403"/>
    </location>
</feature>
<feature type="compositionally biased region" description="Acidic residues" evidence="1">
    <location>
        <begin position="731"/>
        <end position="747"/>
    </location>
</feature>
<dbReference type="InterPro" id="IPR013088">
    <property type="entry name" value="Znf_NHR/GATA"/>
</dbReference>
<feature type="region of interest" description="Disordered" evidence="1">
    <location>
        <begin position="607"/>
        <end position="656"/>
    </location>
</feature>
<dbReference type="Pfam" id="PF04855">
    <property type="entry name" value="SNF5"/>
    <property type="match status" value="1"/>
</dbReference>
<feature type="region of interest" description="Disordered" evidence="1">
    <location>
        <begin position="1154"/>
        <end position="1183"/>
    </location>
</feature>
<accession>A0A8H8CI77</accession>
<feature type="compositionally biased region" description="Polar residues" evidence="1">
    <location>
        <begin position="1318"/>
        <end position="1345"/>
    </location>
</feature>
<feature type="region of interest" description="Disordered" evidence="1">
    <location>
        <begin position="1022"/>
        <end position="1042"/>
    </location>
</feature>
<dbReference type="InterPro" id="IPR006939">
    <property type="entry name" value="SNF5"/>
</dbReference>
<feature type="region of interest" description="Disordered" evidence="1">
    <location>
        <begin position="87"/>
        <end position="238"/>
    </location>
</feature>
<feature type="compositionally biased region" description="Basic residues" evidence="1">
    <location>
        <begin position="1032"/>
        <end position="1042"/>
    </location>
</feature>
<feature type="region of interest" description="Disordered" evidence="1">
    <location>
        <begin position="338"/>
        <end position="357"/>
    </location>
</feature>
<protein>
    <recommendedName>
        <fullName evidence="3">SNF5-domain-containing protein</fullName>
    </recommendedName>
</protein>
<gene>
    <name evidence="2" type="ORF">JR316_009522</name>
</gene>
<sequence length="1522" mass="163445">MNPNSFQKPSGFNPNTGPFPNNAPQQPPQAQVNIPALLSAAGITQEYFAGLPQQERQILVQKYIHHLRQQQQQQQQNMDRERLMMNMNPSQNFDRPSSSASSHQMMPPPPPRPPTAQGHGPGIPQQQQQQLQHSRPSTAMAHRSPTIPTSMHDMMGQGGQRPLSRMSQRGDNPNGFKPPQAQQQPQQMFNTPNPQQQQQQQQQPSMHIGQQAPPYSASSTPIPPNPSGSPTIGSPYRGAKRKLTGEMVPPNMGIGPGPIPGSPRIGGGGGGLGLSGMGPTGGMMGPPGLPRSVSNDSLGMGGMNTGAMNPMNMSMNMNGMNMPGNMGMGSVSNASMGGAMNGQRNSPRPQSSMGMASNIGGMGGMNMGGMNVDRPHIPSGPQTPIRQGSLPPQQSTPTPQMGPQAQAMMRQGSLPPTPQGPMGMRPGMGMGMNMGIGGMPSSPHGGAPQPMAPSISTSSMASNSLPQVGGMGIPNGGIQPSASSSSLLPGVAPAINANTPAVPNNTSTSNTTSNLAPLPPLPASTNLNPKTTAVTLVPLLTSTTTIPPLSPTTISQIKSWMETDNEYEERVRQMQRTMLTEAREVFAPGGLSGPNWWERGAVGNGTGNFNKYRERHPPRFDVRYPRPKGATSSSRSNRRGTRREGFKLPRKISPEDANRPERLVPIRIEFDVEHHKMRDTFIWNLNDPIITPEVFAQSLVEDYSLAPSYHAIIVKSIQDQLTDFRAHSLVDDDEDHDGDDDGSDADADANHTAGEKSGSAGLIRGSLGADDAKWWDVWRRRVSALAHDDDDDEAQDSERKEVTGKKRGKKRKATTSQSSVLQNPHLQHLKVEDDDTDADASMLADNEFEGADDIKKVTFGFGDDDDEDKGEEGDEKILGEAAFKPMTVDELQQNLDEKLMHEDMRILIKLDIIVASIKLDDQFEWDLDNPNASPEEFAEVYTQELGLGGEFKTAIAHSIREQVQTYQKSLFLVGHPSDGTAVQDDDIKQSFLPSLTSGARPVSEVQQFTPLLNYLSDGELERTEKERDKDLNKRRKRNTRGRRGIALPDREPIRTYRTPAIGFPELDAATLALAAAANAPMSRRAAAAAASVTIANMVASENGTTYMPQTTPSVVSQPAPSAAAVAKEKKPKGLFKAPTYPSSVLRPRAHVVAPTPSTAADVSSMPPQPTEHEAPVSSSSVAPYSLQDSRANKIITAKRAKELEREAKEKEFVDGQHPNYINGVWHCSNCGCPESIAVGRRKGPLGDKSQCGTCGKFWHRHRRPRPVEYNSDPDFHSGLKQKEIEAAKTPASKKKGAAAALRAQSAAHSATPAADASEPQTPTRSNGDLESSRRSPSPSGHQGANQDDDRAMSPVSTASSASEPPLAQKVKMNGSSHTKGASSSGTPMPAPATPARQPAAESSAPPPVSQSHTSSSTATGAVQASPSRTWPPPWLSGAIKAMQARYPHDRFEVTLRKVNASTTPEWRIKCLDCPGKLYTPGPGETLSNYEVHLKNRQHRQRVNDRLSATAAAADGSAGASNS</sequence>
<reference evidence="2" key="1">
    <citation type="submission" date="2021-02" db="EMBL/GenBank/DDBJ databases">
        <title>Psilocybe cubensis genome.</title>
        <authorList>
            <person name="Mckernan K.J."/>
            <person name="Crawford S."/>
            <person name="Trippe A."/>
            <person name="Kane L.T."/>
            <person name="Mclaughlin S."/>
        </authorList>
    </citation>
    <scope>NUCLEOTIDE SEQUENCE [LARGE SCALE GENOMIC DNA]</scope>
    <source>
        <strain evidence="2">MGC-MH-2018</strain>
    </source>
</reference>
<dbReference type="GO" id="GO:0031124">
    <property type="term" value="P:mRNA 3'-end processing"/>
    <property type="evidence" value="ECO:0007669"/>
    <property type="project" value="TreeGrafter"/>
</dbReference>
<feature type="compositionally biased region" description="Basic and acidic residues" evidence="1">
    <location>
        <begin position="1022"/>
        <end position="1031"/>
    </location>
</feature>
<dbReference type="GO" id="GO:0000228">
    <property type="term" value="C:nuclear chromosome"/>
    <property type="evidence" value="ECO:0007669"/>
    <property type="project" value="InterPro"/>
</dbReference>
<evidence type="ECO:0008006" key="3">
    <source>
        <dbReference type="Google" id="ProtNLM"/>
    </source>
</evidence>
<feature type="compositionally biased region" description="Low complexity" evidence="1">
    <location>
        <begin position="95"/>
        <end position="105"/>
    </location>
</feature>
<feature type="compositionally biased region" description="Gly residues" evidence="1">
    <location>
        <begin position="426"/>
        <end position="438"/>
    </location>
</feature>
<dbReference type="GO" id="GO:0006355">
    <property type="term" value="P:regulation of DNA-templated transcription"/>
    <property type="evidence" value="ECO:0007669"/>
    <property type="project" value="InterPro"/>
</dbReference>
<dbReference type="PANTHER" id="PTHR12460">
    <property type="entry name" value="CYCLIN-DEPENDENT KINASE INHIBITOR-RELATED PROTEIN"/>
    <property type="match status" value="1"/>
</dbReference>
<dbReference type="GO" id="GO:0000993">
    <property type="term" value="F:RNA polymerase II complex binding"/>
    <property type="evidence" value="ECO:0007669"/>
    <property type="project" value="TreeGrafter"/>
</dbReference>
<feature type="region of interest" description="Disordered" evidence="1">
    <location>
        <begin position="1286"/>
        <end position="1432"/>
    </location>
</feature>
<feature type="region of interest" description="Disordered" evidence="1">
    <location>
        <begin position="366"/>
        <end position="486"/>
    </location>
</feature>
<feature type="compositionally biased region" description="Polar residues" evidence="1">
    <location>
        <begin position="454"/>
        <end position="466"/>
    </location>
</feature>
<dbReference type="EMBL" id="JAFIQS010000009">
    <property type="protein sequence ID" value="KAG5165935.1"/>
    <property type="molecule type" value="Genomic_DNA"/>
</dbReference>
<feature type="compositionally biased region" description="Low complexity" evidence="1">
    <location>
        <begin position="1297"/>
        <end position="1317"/>
    </location>
</feature>
<proteinExistence type="predicted"/>
<feature type="region of interest" description="Disordered" evidence="1">
    <location>
        <begin position="786"/>
        <end position="837"/>
    </location>
</feature>